<feature type="region of interest" description="Disordered" evidence="1">
    <location>
        <begin position="109"/>
        <end position="128"/>
    </location>
</feature>
<protein>
    <submittedName>
        <fullName evidence="2">Nitrate reductase [NADH]</fullName>
    </submittedName>
</protein>
<evidence type="ECO:0000256" key="1">
    <source>
        <dbReference type="SAM" id="MobiDB-lite"/>
    </source>
</evidence>
<name>A0A0A9YRY5_LYGHE</name>
<reference evidence="2" key="1">
    <citation type="journal article" date="2014" name="PLoS ONE">
        <title>Transcriptome-Based Identification of ABC Transporters in the Western Tarnished Plant Bug Lygus hesperus.</title>
        <authorList>
            <person name="Hull J.J."/>
            <person name="Chaney K."/>
            <person name="Geib S.M."/>
            <person name="Fabrick J.A."/>
            <person name="Brent C.S."/>
            <person name="Walsh D."/>
            <person name="Lavine L.C."/>
        </authorList>
    </citation>
    <scope>NUCLEOTIDE SEQUENCE</scope>
</reference>
<gene>
    <name evidence="2" type="primary">NIA_0</name>
    <name evidence="2" type="ORF">CM83_102213</name>
</gene>
<feature type="non-terminal residue" evidence="2">
    <location>
        <position position="128"/>
    </location>
</feature>
<dbReference type="EMBL" id="GBHO01009213">
    <property type="protein sequence ID" value="JAG34391.1"/>
    <property type="molecule type" value="Transcribed_RNA"/>
</dbReference>
<evidence type="ECO:0000313" key="2">
    <source>
        <dbReference type="EMBL" id="JAG34391.1"/>
    </source>
</evidence>
<organism evidence="2">
    <name type="scientific">Lygus hesperus</name>
    <name type="common">Western plant bug</name>
    <dbReference type="NCBI Taxonomy" id="30085"/>
    <lineage>
        <taxon>Eukaryota</taxon>
        <taxon>Metazoa</taxon>
        <taxon>Ecdysozoa</taxon>
        <taxon>Arthropoda</taxon>
        <taxon>Hexapoda</taxon>
        <taxon>Insecta</taxon>
        <taxon>Pterygota</taxon>
        <taxon>Neoptera</taxon>
        <taxon>Paraneoptera</taxon>
        <taxon>Hemiptera</taxon>
        <taxon>Heteroptera</taxon>
        <taxon>Panheteroptera</taxon>
        <taxon>Cimicomorpha</taxon>
        <taxon>Miridae</taxon>
        <taxon>Mirini</taxon>
        <taxon>Lygus</taxon>
    </lineage>
</organism>
<accession>A0A0A9YRY5</accession>
<dbReference type="AlphaFoldDB" id="A0A0A9YRY5"/>
<sequence length="128" mass="14630">MALWHQGKHEELLQEALRCDRQITRYRQIIIVMNKNPEHSQDATRWVTRRSGGGALQLNKRMTNGNTVFEEFSAKHPDQSQPNVEDFISGQLPTILDVNITESHITKAAHRLRDSAGPSGKDAEEWRS</sequence>
<reference evidence="2" key="2">
    <citation type="submission" date="2014-07" db="EMBL/GenBank/DDBJ databases">
        <authorList>
            <person name="Hull J."/>
        </authorList>
    </citation>
    <scope>NUCLEOTIDE SEQUENCE</scope>
</reference>
<proteinExistence type="predicted"/>